<keyword evidence="2" id="KW-1133">Transmembrane helix</keyword>
<feature type="chain" id="PRO_5045603613" evidence="3">
    <location>
        <begin position="29"/>
        <end position="767"/>
    </location>
</feature>
<organism evidence="4 5">
    <name type="scientific">Paractinoplanes pyxinae</name>
    <dbReference type="NCBI Taxonomy" id="2997416"/>
    <lineage>
        <taxon>Bacteria</taxon>
        <taxon>Bacillati</taxon>
        <taxon>Actinomycetota</taxon>
        <taxon>Actinomycetes</taxon>
        <taxon>Micromonosporales</taxon>
        <taxon>Micromonosporaceae</taxon>
        <taxon>Paractinoplanes</taxon>
    </lineage>
</organism>
<comment type="caution">
    <text evidence="4">The sequence shown here is derived from an EMBL/GenBank/DDBJ whole genome shotgun (WGS) entry which is preliminary data.</text>
</comment>
<dbReference type="RefSeq" id="WP_267565451.1">
    <property type="nucleotide sequence ID" value="NZ_JAPNTZ010000008.1"/>
</dbReference>
<reference evidence="4" key="1">
    <citation type="submission" date="2022-11" db="EMBL/GenBank/DDBJ databases">
        <authorList>
            <person name="Somphong A."/>
            <person name="Phongsopitanun W."/>
        </authorList>
    </citation>
    <scope>NUCLEOTIDE SEQUENCE</scope>
    <source>
        <strain evidence="4">Pm04-4</strain>
    </source>
</reference>
<feature type="compositionally biased region" description="Low complexity" evidence="1">
    <location>
        <begin position="456"/>
        <end position="466"/>
    </location>
</feature>
<keyword evidence="2" id="KW-0812">Transmembrane</keyword>
<evidence type="ECO:0000256" key="3">
    <source>
        <dbReference type="SAM" id="SignalP"/>
    </source>
</evidence>
<accession>A0ABT4B3K7</accession>
<keyword evidence="2" id="KW-0472">Membrane</keyword>
<feature type="region of interest" description="Disordered" evidence="1">
    <location>
        <begin position="437"/>
        <end position="466"/>
    </location>
</feature>
<dbReference type="EMBL" id="JAPNTZ010000008">
    <property type="protein sequence ID" value="MCY1141082.1"/>
    <property type="molecule type" value="Genomic_DNA"/>
</dbReference>
<feature type="region of interest" description="Disordered" evidence="1">
    <location>
        <begin position="745"/>
        <end position="767"/>
    </location>
</feature>
<dbReference type="Proteomes" id="UP001151002">
    <property type="component" value="Unassembled WGS sequence"/>
</dbReference>
<evidence type="ECO:0000313" key="4">
    <source>
        <dbReference type="EMBL" id="MCY1141082.1"/>
    </source>
</evidence>
<name>A0ABT4B3K7_9ACTN</name>
<sequence length="767" mass="80989">MSNPVSRTVVRHALCALALVVAALPSLAATTLPAREPQFEPALPAEGWPSDQVTVDFGRFLGRIAGCSVAWAGAKDEAQKCDLETRTATITVPAGTPAGPTTLLWELDYSPEPVVGRRAAPPQPSETVMSPSAFRTGGELPFTVLGVVATADRTRATPGESIGVTFQPVGDSVRITDCGLIAPTAASCPPEGAESRLIKIIVPTDRTPGRELELEWSATSRSPDDPRRHVNRGTLKVAIVALPEPEFDVRGQATTLRPGEQYVATFQSLTPGISISNCGLTLDGYSACGATDVAVVRVPYDTRPGTTLTIPWTLEYASKRPAEPRDTAHGTLLLRVTDEQSRMQVTVQPASARPDEEVVLTFVTTRPRVLIAGCEVFFPGQIPGAFCQKSPMRWFARARVPADARPGPTLLRWGVESRTGADLVADTGSFLFTVRPRLRNTPKKPSLPKIDPRQPTRPIDPTTDPTVAATAEPAFTATTGPESAPPGERVTVSIATLSPGVRLTGCSAGFRGRSATPCRLTGQAFGSAGVTVPATAEAGDHALGWAVTWRDTSGRTGRHEETIAYRVSDPGTPAPPQFLAEVAPPKAKPGERVTIAPAPVDDGVTITGCHAEFGAGGGPATDCRETPQGWMADVTVPEDAPGGTGAVLWKVAYEGTGRGTADGFSRLEVVPVADAGFWSKVASFGGRIALGFAALAGFVAYRSFAGRIRERFKQGRTDLPAGAHVVLAKGSDAFRTELAAPAREPRPAIRLIPDPGRPRFTLREESS</sequence>
<feature type="transmembrane region" description="Helical" evidence="2">
    <location>
        <begin position="684"/>
        <end position="704"/>
    </location>
</feature>
<keyword evidence="3" id="KW-0732">Signal</keyword>
<evidence type="ECO:0000313" key="5">
    <source>
        <dbReference type="Proteomes" id="UP001151002"/>
    </source>
</evidence>
<evidence type="ECO:0000256" key="2">
    <source>
        <dbReference type="SAM" id="Phobius"/>
    </source>
</evidence>
<gene>
    <name evidence="4" type="ORF">OWR29_24045</name>
</gene>
<protein>
    <submittedName>
        <fullName evidence="4">Uncharacterized protein</fullName>
    </submittedName>
</protein>
<feature type="signal peptide" evidence="3">
    <location>
        <begin position="1"/>
        <end position="28"/>
    </location>
</feature>
<keyword evidence="5" id="KW-1185">Reference proteome</keyword>
<proteinExistence type="predicted"/>
<evidence type="ECO:0000256" key="1">
    <source>
        <dbReference type="SAM" id="MobiDB-lite"/>
    </source>
</evidence>